<dbReference type="PROSITE" id="PS01124">
    <property type="entry name" value="HTH_ARAC_FAMILY_2"/>
    <property type="match status" value="1"/>
</dbReference>
<dbReference type="PRINTS" id="PR00032">
    <property type="entry name" value="HTHARAC"/>
</dbReference>
<proteinExistence type="predicted"/>
<keyword evidence="3" id="KW-0804">Transcription</keyword>
<dbReference type="InterPro" id="IPR011256">
    <property type="entry name" value="Reg_factor_effector_dom_sf"/>
</dbReference>
<comment type="caution">
    <text evidence="5">The sequence shown here is derived from an EMBL/GenBank/DDBJ whole genome shotgun (WGS) entry which is preliminary data.</text>
</comment>
<dbReference type="InterPro" id="IPR018062">
    <property type="entry name" value="HTH_AraC-typ_CS"/>
</dbReference>
<dbReference type="InterPro" id="IPR050908">
    <property type="entry name" value="SmbC-like"/>
</dbReference>
<reference evidence="5 6" key="2">
    <citation type="journal article" date="2020" name="Int. J. Syst. Evol. Microbiol.">
        <title>Leptospira yasudae sp. nov. and Leptospira stimsonii sp. nov., two new species of the pathogenic group isolated from environmental sources.</title>
        <authorList>
            <person name="Casanovas-Massana A."/>
            <person name="Hamond C."/>
            <person name="Santos L.A."/>
            <person name="de Oliveira D."/>
            <person name="Hacker K.P."/>
            <person name="Balassiano I."/>
            <person name="Costa F."/>
            <person name="Medeiros M.A."/>
            <person name="Reis M.G."/>
            <person name="Ko A.I."/>
            <person name="Wunder E.A."/>
        </authorList>
    </citation>
    <scope>NUCLEOTIDE SEQUENCE [LARGE SCALE GENOMIC DNA]</scope>
    <source>
        <strain evidence="5 6">B21</strain>
    </source>
</reference>
<dbReference type="InterPro" id="IPR029442">
    <property type="entry name" value="GyrI-like"/>
</dbReference>
<dbReference type="PROSITE" id="PS00041">
    <property type="entry name" value="HTH_ARAC_FAMILY_1"/>
    <property type="match status" value="1"/>
</dbReference>
<evidence type="ECO:0000313" key="6">
    <source>
        <dbReference type="Proteomes" id="UP000285569"/>
    </source>
</evidence>
<evidence type="ECO:0000313" key="5">
    <source>
        <dbReference type="EMBL" id="RHX80933.1"/>
    </source>
</evidence>
<dbReference type="InterPro" id="IPR020449">
    <property type="entry name" value="Tscrpt_reg_AraC-type_HTH"/>
</dbReference>
<keyword evidence="1" id="KW-0805">Transcription regulation</keyword>
<dbReference type="Gene3D" id="3.20.80.10">
    <property type="entry name" value="Regulatory factor, effector binding domain"/>
    <property type="match status" value="1"/>
</dbReference>
<organism evidence="5 6">
    <name type="scientific">Leptospira yasudae</name>
    <dbReference type="NCBI Taxonomy" id="2202201"/>
    <lineage>
        <taxon>Bacteria</taxon>
        <taxon>Pseudomonadati</taxon>
        <taxon>Spirochaetota</taxon>
        <taxon>Spirochaetia</taxon>
        <taxon>Leptospirales</taxon>
        <taxon>Leptospiraceae</taxon>
        <taxon>Leptospira</taxon>
    </lineage>
</organism>
<gene>
    <name evidence="5" type="ORF">DLM77_06770</name>
</gene>
<dbReference type="Proteomes" id="UP000285569">
    <property type="component" value="Unassembled WGS sequence"/>
</dbReference>
<evidence type="ECO:0000256" key="1">
    <source>
        <dbReference type="ARBA" id="ARBA00023015"/>
    </source>
</evidence>
<dbReference type="SMART" id="SM00342">
    <property type="entry name" value="HTH_ARAC"/>
    <property type="match status" value="1"/>
</dbReference>
<accession>A0ABX9M5D6</accession>
<evidence type="ECO:0000256" key="2">
    <source>
        <dbReference type="ARBA" id="ARBA00023125"/>
    </source>
</evidence>
<dbReference type="SMART" id="SM00871">
    <property type="entry name" value="AraC_E_bind"/>
    <property type="match status" value="1"/>
</dbReference>
<dbReference type="Gene3D" id="1.10.10.60">
    <property type="entry name" value="Homeodomain-like"/>
    <property type="match status" value="2"/>
</dbReference>
<dbReference type="SUPFAM" id="SSF55136">
    <property type="entry name" value="Probable bacterial effector-binding domain"/>
    <property type="match status" value="1"/>
</dbReference>
<keyword evidence="2" id="KW-0238">DNA-binding</keyword>
<evidence type="ECO:0000256" key="3">
    <source>
        <dbReference type="ARBA" id="ARBA00023163"/>
    </source>
</evidence>
<name>A0ABX9M5D6_9LEPT</name>
<protein>
    <submittedName>
        <fullName evidence="5">AraC family transcriptional regulator</fullName>
    </submittedName>
</protein>
<sequence length="273" mass="31414">MQQKIGEPIGLNQLAFLSNLSPWHFHRIFSKLQGESVQEYIRRLRLEKAAYELKISSYPILEIALEAGYESNEAFTKAFKRAFQITPKEFRNRFHKEKRTVWKESAVPNGIDPDEIYKKEISSFPIVYVRHHGPYEGFPGFDPNSEEVRSLLSFLKSNNSLPENHQWIGISQDDPEITPSEKIRFDLGVSVAAGEVSNEGALGKQTVAGGKYLVVRHRGDYSKLPEVYSFLLNRFATEKKLALKNSPPFEVYLDPFRKKFEVTITDIYIPLQK</sequence>
<feature type="domain" description="HTH araC/xylS-type" evidence="4">
    <location>
        <begin position="1"/>
        <end position="93"/>
    </location>
</feature>
<dbReference type="PANTHER" id="PTHR40055:SF1">
    <property type="entry name" value="TRANSCRIPTIONAL REGULATOR YGIV-RELATED"/>
    <property type="match status" value="1"/>
</dbReference>
<keyword evidence="6" id="KW-1185">Reference proteome</keyword>
<evidence type="ECO:0000259" key="4">
    <source>
        <dbReference type="PROSITE" id="PS01124"/>
    </source>
</evidence>
<reference evidence="6" key="1">
    <citation type="submission" date="2018-05" db="EMBL/GenBank/DDBJ databases">
        <title>Leptospira yasudae sp. nov. and Leptospira stimsonii sp. nov., two pathogenic species of the genus Leptospira isolated from environmental sources.</title>
        <authorList>
            <person name="Casanovas-Massana A."/>
            <person name="Hamond C."/>
            <person name="Santos L.A."/>
            <person name="Hacker K.P."/>
            <person name="Balassiano I."/>
            <person name="Medeiros M.A."/>
            <person name="Reis M.G."/>
            <person name="Ko A.I."/>
            <person name="Wunder E.A."/>
        </authorList>
    </citation>
    <scope>NUCLEOTIDE SEQUENCE [LARGE SCALE GENOMIC DNA]</scope>
    <source>
        <strain evidence="6">B21</strain>
    </source>
</reference>
<dbReference type="EMBL" id="QHCR01000003">
    <property type="protein sequence ID" value="RHX80933.1"/>
    <property type="molecule type" value="Genomic_DNA"/>
</dbReference>
<dbReference type="InterPro" id="IPR009057">
    <property type="entry name" value="Homeodomain-like_sf"/>
</dbReference>
<dbReference type="SUPFAM" id="SSF46689">
    <property type="entry name" value="Homeodomain-like"/>
    <property type="match status" value="2"/>
</dbReference>
<dbReference type="Pfam" id="PF12833">
    <property type="entry name" value="HTH_18"/>
    <property type="match status" value="1"/>
</dbReference>
<dbReference type="InterPro" id="IPR018060">
    <property type="entry name" value="HTH_AraC"/>
</dbReference>
<dbReference type="PANTHER" id="PTHR40055">
    <property type="entry name" value="TRANSCRIPTIONAL REGULATOR YGIV-RELATED"/>
    <property type="match status" value="1"/>
</dbReference>
<dbReference type="Pfam" id="PF06445">
    <property type="entry name" value="GyrI-like"/>
    <property type="match status" value="1"/>
</dbReference>
<dbReference type="InterPro" id="IPR010499">
    <property type="entry name" value="AraC_E-bd"/>
</dbReference>